<name>A0ABS7RE34_9ACTN</name>
<accession>A0ABS7RE34</accession>
<dbReference type="Proteomes" id="UP000754710">
    <property type="component" value="Unassembled WGS sequence"/>
</dbReference>
<evidence type="ECO:0000313" key="2">
    <source>
        <dbReference type="Proteomes" id="UP000754710"/>
    </source>
</evidence>
<gene>
    <name evidence="1" type="ORF">K1X13_00455</name>
</gene>
<keyword evidence="2" id="KW-1185">Reference proteome</keyword>
<dbReference type="InterPro" id="IPR007061">
    <property type="entry name" value="MST-like"/>
</dbReference>
<organism evidence="1 2">
    <name type="scientific">Nocardioides jiangsuensis</name>
    <dbReference type="NCBI Taxonomy" id="2866161"/>
    <lineage>
        <taxon>Bacteria</taxon>
        <taxon>Bacillati</taxon>
        <taxon>Actinomycetota</taxon>
        <taxon>Actinomycetes</taxon>
        <taxon>Propionibacteriales</taxon>
        <taxon>Nocardioidaceae</taxon>
        <taxon>Nocardioides</taxon>
    </lineage>
</organism>
<dbReference type="SUPFAM" id="SSF109854">
    <property type="entry name" value="DinB/YfiT-like putative metalloenzymes"/>
    <property type="match status" value="1"/>
</dbReference>
<evidence type="ECO:0000313" key="1">
    <source>
        <dbReference type="EMBL" id="MBY9073279.1"/>
    </source>
</evidence>
<reference evidence="1 2" key="1">
    <citation type="submission" date="2021-08" db="EMBL/GenBank/DDBJ databases">
        <title>Nocardioides bacterium WL0053 sp. nov., isolated from the sediment.</title>
        <authorList>
            <person name="Wang L."/>
            <person name="Zhang D."/>
            <person name="Zhang A."/>
        </authorList>
    </citation>
    <scope>NUCLEOTIDE SEQUENCE [LARGE SCALE GENOMIC DNA]</scope>
    <source>
        <strain evidence="1 2">WL0053</strain>
    </source>
</reference>
<proteinExistence type="predicted"/>
<dbReference type="Gene3D" id="1.20.120.450">
    <property type="entry name" value="dinb family like domain"/>
    <property type="match status" value="1"/>
</dbReference>
<protein>
    <submittedName>
        <fullName evidence="1">DinB family protein</fullName>
    </submittedName>
</protein>
<sequence>MAGRLCRGCRSRHGGYPACRGPNGAERLPSIGLVTDTELPAVPDRVDPPFVAGERAMLESWLDFHRATLLHKCSGLDAAQLRSRSVPPSSLSLLGLVRHMTDVERYWFRYVMLGEDVAPVYWDETGEDGDFDAVDTADASADLAAYGAMVETCRAAAVQVDDLDSPAVQQRYGRAVSFRWILVHMVEEYARHNGHADLLRERIDGSTGD</sequence>
<dbReference type="EMBL" id="JAIEZQ010000001">
    <property type="protein sequence ID" value="MBY9073279.1"/>
    <property type="molecule type" value="Genomic_DNA"/>
</dbReference>
<dbReference type="InterPro" id="IPR034660">
    <property type="entry name" value="DinB/YfiT-like"/>
</dbReference>
<comment type="caution">
    <text evidence="1">The sequence shown here is derived from an EMBL/GenBank/DDBJ whole genome shotgun (WGS) entry which is preliminary data.</text>
</comment>
<dbReference type="Pfam" id="PF04978">
    <property type="entry name" value="MST"/>
    <property type="match status" value="1"/>
</dbReference>